<proteinExistence type="predicted"/>
<reference evidence="1" key="2">
    <citation type="submission" date="2021-04" db="EMBL/GenBank/DDBJ databases">
        <authorList>
            <person name="Gilroy R."/>
        </authorList>
    </citation>
    <scope>NUCLEOTIDE SEQUENCE</scope>
    <source>
        <strain evidence="1">23274</strain>
    </source>
</reference>
<protein>
    <submittedName>
        <fullName evidence="1">Uncharacterized protein</fullName>
    </submittedName>
</protein>
<dbReference type="EMBL" id="DXFT01000166">
    <property type="protein sequence ID" value="HIX04145.1"/>
    <property type="molecule type" value="Genomic_DNA"/>
</dbReference>
<gene>
    <name evidence="1" type="ORF">H9863_08560</name>
</gene>
<evidence type="ECO:0000313" key="2">
    <source>
        <dbReference type="Proteomes" id="UP000824202"/>
    </source>
</evidence>
<accession>A0A9D1V110</accession>
<reference evidence="1" key="1">
    <citation type="journal article" date="2021" name="PeerJ">
        <title>Extensive microbial diversity within the chicken gut microbiome revealed by metagenomics and culture.</title>
        <authorList>
            <person name="Gilroy R."/>
            <person name="Ravi A."/>
            <person name="Getino M."/>
            <person name="Pursley I."/>
            <person name="Horton D.L."/>
            <person name="Alikhan N.F."/>
            <person name="Baker D."/>
            <person name="Gharbi K."/>
            <person name="Hall N."/>
            <person name="Watson M."/>
            <person name="Adriaenssens E.M."/>
            <person name="Foster-Nyarko E."/>
            <person name="Jarju S."/>
            <person name="Secka A."/>
            <person name="Antonio M."/>
            <person name="Oren A."/>
            <person name="Chaudhuri R.R."/>
            <person name="La Ragione R."/>
            <person name="Hildebrand F."/>
            <person name="Pallen M.J."/>
        </authorList>
    </citation>
    <scope>NUCLEOTIDE SEQUENCE</scope>
    <source>
        <strain evidence="1">23274</strain>
    </source>
</reference>
<evidence type="ECO:0000313" key="1">
    <source>
        <dbReference type="EMBL" id="HIX04145.1"/>
    </source>
</evidence>
<organism evidence="1 2">
    <name type="scientific">Candidatus Odoribacter faecigallinarum</name>
    <dbReference type="NCBI Taxonomy" id="2838706"/>
    <lineage>
        <taxon>Bacteria</taxon>
        <taxon>Pseudomonadati</taxon>
        <taxon>Bacteroidota</taxon>
        <taxon>Bacteroidia</taxon>
        <taxon>Bacteroidales</taxon>
        <taxon>Odoribacteraceae</taxon>
        <taxon>Odoribacter</taxon>
    </lineage>
</organism>
<sequence length="60" mass="6893">MNLVHSFKRYLSEAISWAQEKERYMRVFTGMTGGMGQKEGKEFNGSNLYGGGSLFCCRRF</sequence>
<dbReference type="AlphaFoldDB" id="A0A9D1V110"/>
<name>A0A9D1V110_9BACT</name>
<dbReference type="Proteomes" id="UP000824202">
    <property type="component" value="Unassembled WGS sequence"/>
</dbReference>
<comment type="caution">
    <text evidence="1">The sequence shown here is derived from an EMBL/GenBank/DDBJ whole genome shotgun (WGS) entry which is preliminary data.</text>
</comment>